<organism evidence="11 12">
    <name type="scientific">Seleniivibrio woodruffii</name>
    <dbReference type="NCBI Taxonomy" id="1078050"/>
    <lineage>
        <taxon>Bacteria</taxon>
        <taxon>Pseudomonadati</taxon>
        <taxon>Deferribacterota</taxon>
        <taxon>Deferribacteres</taxon>
        <taxon>Deferribacterales</taxon>
        <taxon>Geovibrionaceae</taxon>
        <taxon>Seleniivibrio</taxon>
    </lineage>
</organism>
<dbReference type="Proteomes" id="UP000294614">
    <property type="component" value="Unassembled WGS sequence"/>
</dbReference>
<name>A0A4R1KCM7_9BACT</name>
<keyword evidence="4 10" id="KW-1003">Cell membrane</keyword>
<dbReference type="AlphaFoldDB" id="A0A4R1KCM7"/>
<gene>
    <name evidence="11" type="ORF">C8D98_0229</name>
</gene>
<comment type="subcellular location">
    <subcellularLocation>
        <location evidence="10">Cell membrane</location>
        <topology evidence="10">Multi-pass membrane protein</topology>
    </subcellularLocation>
    <subcellularLocation>
        <location evidence="10">Bacterial flagellum basal body</location>
    </subcellularLocation>
</comment>
<comment type="similarity">
    <text evidence="2 10">Belongs to the FliR/MopE/SpaR family.</text>
</comment>
<accession>A0A4R1KCM7</accession>
<dbReference type="InterPro" id="IPR002010">
    <property type="entry name" value="T3SS_IM_R"/>
</dbReference>
<comment type="function">
    <text evidence="1 10">Role in flagellar biosynthesis.</text>
</comment>
<protein>
    <recommendedName>
        <fullName evidence="3 9">Flagellar biosynthetic protein FliR</fullName>
    </recommendedName>
</protein>
<keyword evidence="6 10" id="KW-1133">Transmembrane helix</keyword>
<dbReference type="OrthoDB" id="9807748at2"/>
<sequence>MFEFLNDTSVFITFLLVMIRTAAIMSTAPVFGSNVIKPHIRMLFSLIYAMIVYTSVKKLDISDPTGPMLIMMIAKEIMLGVCIGMLAHLIFIGVQMGGQIIGTQMGFGVVNVFDPQANISISIISQFLNIAMLLIFIAVGGHYLVIQAIRASFETLPVGIYPVDPNAFLYLTKLFSMIFVTALKITAPVLITLLILQLVMGIMGRMVPQLNIMMVGFPIQIAVGMSVMAMGMSYFYIVYEKLLHRYFEEVANLIRYL</sequence>
<feature type="transmembrane region" description="Helical" evidence="10">
    <location>
        <begin position="212"/>
        <end position="237"/>
    </location>
</feature>
<keyword evidence="11" id="KW-0282">Flagellum</keyword>
<evidence type="ECO:0000256" key="6">
    <source>
        <dbReference type="ARBA" id="ARBA00022989"/>
    </source>
</evidence>
<evidence type="ECO:0000256" key="9">
    <source>
        <dbReference type="NCBIfam" id="TIGR01400"/>
    </source>
</evidence>
<feature type="transmembrane region" description="Helical" evidence="10">
    <location>
        <begin position="77"/>
        <end position="101"/>
    </location>
</feature>
<evidence type="ECO:0000256" key="4">
    <source>
        <dbReference type="ARBA" id="ARBA00022475"/>
    </source>
</evidence>
<dbReference type="PANTHER" id="PTHR30065:SF1">
    <property type="entry name" value="SURFACE PRESENTATION OF ANTIGENS PROTEIN SPAR"/>
    <property type="match status" value="1"/>
</dbReference>
<dbReference type="NCBIfam" id="TIGR01400">
    <property type="entry name" value="fliR"/>
    <property type="match status" value="1"/>
</dbReference>
<keyword evidence="5 10" id="KW-0812">Transmembrane</keyword>
<feature type="transmembrane region" description="Helical" evidence="10">
    <location>
        <begin position="12"/>
        <end position="32"/>
    </location>
</feature>
<evidence type="ECO:0000256" key="1">
    <source>
        <dbReference type="ARBA" id="ARBA00002578"/>
    </source>
</evidence>
<evidence type="ECO:0000256" key="8">
    <source>
        <dbReference type="ARBA" id="ARBA00023143"/>
    </source>
</evidence>
<dbReference type="PRINTS" id="PR00953">
    <property type="entry name" value="TYPE3IMRPROT"/>
</dbReference>
<keyword evidence="11" id="KW-0969">Cilium</keyword>
<keyword evidence="8 10" id="KW-0975">Bacterial flagellum</keyword>
<evidence type="ECO:0000256" key="7">
    <source>
        <dbReference type="ARBA" id="ARBA00023136"/>
    </source>
</evidence>
<keyword evidence="12" id="KW-1185">Reference proteome</keyword>
<dbReference type="Pfam" id="PF01311">
    <property type="entry name" value="Bac_export_1"/>
    <property type="match status" value="1"/>
</dbReference>
<keyword evidence="7 10" id="KW-0472">Membrane</keyword>
<dbReference type="GO" id="GO:0009425">
    <property type="term" value="C:bacterial-type flagellum basal body"/>
    <property type="evidence" value="ECO:0007669"/>
    <property type="project" value="UniProtKB-SubCell"/>
</dbReference>
<comment type="caution">
    <text evidence="11">The sequence shown here is derived from an EMBL/GenBank/DDBJ whole genome shotgun (WGS) entry which is preliminary data.</text>
</comment>
<evidence type="ECO:0000256" key="10">
    <source>
        <dbReference type="RuleBase" id="RU362071"/>
    </source>
</evidence>
<evidence type="ECO:0000313" key="11">
    <source>
        <dbReference type="EMBL" id="TCK61723.1"/>
    </source>
</evidence>
<evidence type="ECO:0000256" key="3">
    <source>
        <dbReference type="ARBA" id="ARBA00021717"/>
    </source>
</evidence>
<dbReference type="GO" id="GO:0005886">
    <property type="term" value="C:plasma membrane"/>
    <property type="evidence" value="ECO:0007669"/>
    <property type="project" value="UniProtKB-SubCell"/>
</dbReference>
<dbReference type="RefSeq" id="WP_132871248.1">
    <property type="nucleotide sequence ID" value="NZ_JAJUHT010000003.1"/>
</dbReference>
<dbReference type="GO" id="GO:0006605">
    <property type="term" value="P:protein targeting"/>
    <property type="evidence" value="ECO:0007669"/>
    <property type="project" value="UniProtKB-UniRule"/>
</dbReference>
<keyword evidence="11" id="KW-0966">Cell projection</keyword>
<dbReference type="GO" id="GO:0044780">
    <property type="term" value="P:bacterial-type flagellum assembly"/>
    <property type="evidence" value="ECO:0007669"/>
    <property type="project" value="UniProtKB-UniRule"/>
</dbReference>
<feature type="transmembrane region" description="Helical" evidence="10">
    <location>
        <begin position="167"/>
        <end position="200"/>
    </location>
</feature>
<reference evidence="11 12" key="1">
    <citation type="submission" date="2019-03" db="EMBL/GenBank/DDBJ databases">
        <title>Genomic Encyclopedia of Type Strains, Phase IV (KMG-IV): sequencing the most valuable type-strain genomes for metagenomic binning, comparative biology and taxonomic classification.</title>
        <authorList>
            <person name="Goeker M."/>
        </authorList>
    </citation>
    <scope>NUCLEOTIDE SEQUENCE [LARGE SCALE GENOMIC DNA]</scope>
    <source>
        <strain evidence="11 12">DSM 24984</strain>
    </source>
</reference>
<evidence type="ECO:0000256" key="2">
    <source>
        <dbReference type="ARBA" id="ARBA00009772"/>
    </source>
</evidence>
<dbReference type="PANTHER" id="PTHR30065">
    <property type="entry name" value="FLAGELLAR BIOSYNTHETIC PROTEIN FLIR"/>
    <property type="match status" value="1"/>
</dbReference>
<feature type="transmembrane region" description="Helical" evidence="10">
    <location>
        <begin position="121"/>
        <end position="146"/>
    </location>
</feature>
<dbReference type="InterPro" id="IPR006303">
    <property type="entry name" value="FliR"/>
</dbReference>
<evidence type="ECO:0000256" key="5">
    <source>
        <dbReference type="ARBA" id="ARBA00022692"/>
    </source>
</evidence>
<evidence type="ECO:0000313" key="12">
    <source>
        <dbReference type="Proteomes" id="UP000294614"/>
    </source>
</evidence>
<proteinExistence type="inferred from homology"/>
<dbReference type="EMBL" id="SMGG01000003">
    <property type="protein sequence ID" value="TCK61723.1"/>
    <property type="molecule type" value="Genomic_DNA"/>
</dbReference>